<proteinExistence type="predicted"/>
<comment type="caution">
    <text evidence="1">The sequence shown here is derived from an EMBL/GenBank/DDBJ whole genome shotgun (WGS) entry which is preliminary data.</text>
</comment>
<dbReference type="Gene3D" id="2.60.40.4070">
    <property type="match status" value="1"/>
</dbReference>
<gene>
    <name evidence="1" type="ORF">NO1_1350</name>
</gene>
<dbReference type="Proteomes" id="UP000269352">
    <property type="component" value="Unassembled WGS sequence"/>
</dbReference>
<evidence type="ECO:0000313" key="1">
    <source>
        <dbReference type="EMBL" id="GBR74121.1"/>
    </source>
</evidence>
<organism evidence="1 2">
    <name type="scientific">Termititenax aidoneus</name>
    <dbReference type="NCBI Taxonomy" id="2218524"/>
    <lineage>
        <taxon>Bacteria</taxon>
        <taxon>Bacillati</taxon>
        <taxon>Candidatus Margulisiibacteriota</taxon>
        <taxon>Candidatus Termititenacia</taxon>
        <taxon>Candidatus Termititenacales</taxon>
        <taxon>Candidatus Termititenacaceae</taxon>
        <taxon>Candidatus Termititenax</taxon>
    </lineage>
</organism>
<accession>A0A388TCM5</accession>
<evidence type="ECO:0008006" key="3">
    <source>
        <dbReference type="Google" id="ProtNLM"/>
    </source>
</evidence>
<reference evidence="1 2" key="1">
    <citation type="journal article" date="2019" name="ISME J.">
        <title>Genome analyses of uncultured TG2/ZB3 bacteria in 'Margulisbacteria' specifically attached to ectosymbiotic spirochetes of protists in the termite gut.</title>
        <authorList>
            <person name="Utami Y.D."/>
            <person name="Kuwahara H."/>
            <person name="Igai K."/>
            <person name="Murakami T."/>
            <person name="Sugaya K."/>
            <person name="Morikawa T."/>
            <person name="Nagura Y."/>
            <person name="Yuki M."/>
            <person name="Deevong P."/>
            <person name="Inoue T."/>
            <person name="Kihara K."/>
            <person name="Lo N."/>
            <person name="Yamada A."/>
            <person name="Ohkuma M."/>
            <person name="Hongoh Y."/>
        </authorList>
    </citation>
    <scope>NUCLEOTIDE SEQUENCE [LARGE SCALE GENOMIC DNA]</scope>
    <source>
        <strain evidence="1">NkOx7-01</strain>
    </source>
</reference>
<feature type="non-terminal residue" evidence="1">
    <location>
        <position position="1"/>
    </location>
</feature>
<dbReference type="EMBL" id="BGZN01000031">
    <property type="protein sequence ID" value="GBR74121.1"/>
    <property type="molecule type" value="Genomic_DNA"/>
</dbReference>
<protein>
    <recommendedName>
        <fullName evidence="3">FlgD Ig-like domain-containing protein</fullName>
    </recommendedName>
</protein>
<sequence>NTSDVGWDWILVDTQIPSGSITLLDSRVNGLGQTIVGDNSVKLRFNFNDVLKNSYASGVEKVLFSLNNAAATDIIGANTTSGGTAKTFDYDLGSFSLSNGVKNFVTVNFVDYAGNQKTVTTAFTVVAGGLVATASSAVTINNGDTYTNTINVKLSLKSTNAVSMNISNSAAPGGWINYVEHNNSYAWTLTTGDGLKTVYVKYRDALGNEVTVTDDIYLDTTAPAGTLEINGGEALTKNPVLRLTLSASDAGSGLASVNISETNLLSASWQSCEADFEYTLNDQTRNQEKTIYVWLKDQAGNISAAVTRSIYLTDVGGSGGEVKINNDMPYTNTRNVTLAFSEIHAEAYDMQISDDAAARWVSVNTALDWTLSSGDGTKIISVEYRNMAGNVTWNGDSGTIILDTTAPAGTLEINGGGTTTDTKVLRLKLTGPDDAVSMNINETDAWLNWQSYLAQSDYTLLDTATGNKTIYVWLKDRAGNISATISAGIILTDAAGSTVPDAAAPAADAPIGKKIYSYPNPAQPRKEDVTIVYGTDKDGTVNIYLYNLLGEKIWSASGYAKAGEKNKVIWNGRDAYGAEVGNGVYILLLANEQKKVLARGRLTVLDD</sequence>
<keyword evidence="2" id="KW-1185">Reference proteome</keyword>
<evidence type="ECO:0000313" key="2">
    <source>
        <dbReference type="Proteomes" id="UP000269352"/>
    </source>
</evidence>
<name>A0A388TCM5_TERA1</name>
<dbReference type="AlphaFoldDB" id="A0A388TCM5"/>